<evidence type="ECO:0000313" key="1">
    <source>
        <dbReference type="EMBL" id="KAK5784036.1"/>
    </source>
</evidence>
<name>A0ABR0N0G8_GOSAR</name>
<organism evidence="1 2">
    <name type="scientific">Gossypium arboreum</name>
    <name type="common">Tree cotton</name>
    <name type="synonym">Gossypium nanking</name>
    <dbReference type="NCBI Taxonomy" id="29729"/>
    <lineage>
        <taxon>Eukaryota</taxon>
        <taxon>Viridiplantae</taxon>
        <taxon>Streptophyta</taxon>
        <taxon>Embryophyta</taxon>
        <taxon>Tracheophyta</taxon>
        <taxon>Spermatophyta</taxon>
        <taxon>Magnoliopsida</taxon>
        <taxon>eudicotyledons</taxon>
        <taxon>Gunneridae</taxon>
        <taxon>Pentapetalae</taxon>
        <taxon>rosids</taxon>
        <taxon>malvids</taxon>
        <taxon>Malvales</taxon>
        <taxon>Malvaceae</taxon>
        <taxon>Malvoideae</taxon>
        <taxon>Gossypium</taxon>
    </lineage>
</organism>
<sequence>MREEVRRALAGLNLQQGSNSQRVGRLICWERPLDGWNKVYTDGAFNTNVGQAAPAGVVRDYNGRWLRSSGSYAIVDVKLWRIYDGSMVTLALDGELGLSAPDNPPQEVDHFLFEDVNGLGTRVVPV</sequence>
<evidence type="ECO:0000313" key="2">
    <source>
        <dbReference type="Proteomes" id="UP001358586"/>
    </source>
</evidence>
<dbReference type="Proteomes" id="UP001358586">
    <property type="component" value="Chromosome 11"/>
</dbReference>
<reference evidence="1 2" key="1">
    <citation type="submission" date="2023-03" db="EMBL/GenBank/DDBJ databases">
        <title>WGS of Gossypium arboreum.</title>
        <authorList>
            <person name="Yu D."/>
        </authorList>
    </citation>
    <scope>NUCLEOTIDE SEQUENCE [LARGE SCALE GENOMIC DNA]</scope>
    <source>
        <tissue evidence="1">Leaf</tissue>
    </source>
</reference>
<dbReference type="EMBL" id="JARKNE010000011">
    <property type="protein sequence ID" value="KAK5784036.1"/>
    <property type="molecule type" value="Genomic_DNA"/>
</dbReference>
<comment type="caution">
    <text evidence="1">The sequence shown here is derived from an EMBL/GenBank/DDBJ whole genome shotgun (WGS) entry which is preliminary data.</text>
</comment>
<keyword evidence="2" id="KW-1185">Reference proteome</keyword>
<accession>A0ABR0N0G8</accession>
<gene>
    <name evidence="1" type="ORF">PVK06_038554</name>
</gene>
<proteinExistence type="predicted"/>
<protein>
    <submittedName>
        <fullName evidence="1">Uncharacterized protein</fullName>
    </submittedName>
</protein>